<name>A0AA37WQQ5_9GAMM</name>
<accession>A0AA37WQQ5</accession>
<feature type="transmembrane region" description="Helical" evidence="2">
    <location>
        <begin position="16"/>
        <end position="34"/>
    </location>
</feature>
<organism evidence="3 4">
    <name type="scientific">Marinibactrum halimedae</name>
    <dbReference type="NCBI Taxonomy" id="1444977"/>
    <lineage>
        <taxon>Bacteria</taxon>
        <taxon>Pseudomonadati</taxon>
        <taxon>Pseudomonadota</taxon>
        <taxon>Gammaproteobacteria</taxon>
        <taxon>Cellvibrionales</taxon>
        <taxon>Cellvibrionaceae</taxon>
        <taxon>Marinibactrum</taxon>
    </lineage>
</organism>
<protein>
    <recommendedName>
        <fullName evidence="5">VWA domain-containing protein</fullName>
    </recommendedName>
</protein>
<feature type="coiled-coil region" evidence="1">
    <location>
        <begin position="82"/>
        <end position="137"/>
    </location>
</feature>
<gene>
    <name evidence="3" type="ORF">GCM10007877_33860</name>
</gene>
<keyword evidence="2" id="KW-0472">Membrane</keyword>
<dbReference type="Proteomes" id="UP001156870">
    <property type="component" value="Unassembled WGS sequence"/>
</dbReference>
<evidence type="ECO:0000313" key="4">
    <source>
        <dbReference type="Proteomes" id="UP001156870"/>
    </source>
</evidence>
<dbReference type="InterPro" id="IPR036465">
    <property type="entry name" value="vWFA_dom_sf"/>
</dbReference>
<sequence>MSIRTRRRSNEESSMSFLDVVCCGFGAIVLLLMITKTTAPTALEDSAVKLDGLVANLQEQLFTIRGETAIFNRNLNAKHEQLDTEKKRIAILRTELATLQAKYAQVSQASSVDSIVKGELELALQSLTAEMERLLGKNYQRQNNIIGGIPVDSEYIIFIIDTSGSMFNYGWDRMMQEMVNILDIYPNVKGIQVMNDMGDYMFKNYRGKWIPDTPGRREIILQRLRGWNPFSNSSPVEGIQKAIRTFYDPDKKISLYVLGDEFTGRSIKSVVDTVDRINKKNEKGEPMVRIHAVGFPVQFARPSNLQTTGIRFAALMRELTRRNGGTFVGLNDYRG</sequence>
<keyword evidence="4" id="KW-1185">Reference proteome</keyword>
<evidence type="ECO:0000313" key="3">
    <source>
        <dbReference type="EMBL" id="GLS27667.1"/>
    </source>
</evidence>
<proteinExistence type="predicted"/>
<dbReference type="AlphaFoldDB" id="A0AA37WQQ5"/>
<evidence type="ECO:0008006" key="5">
    <source>
        <dbReference type="Google" id="ProtNLM"/>
    </source>
</evidence>
<keyword evidence="1" id="KW-0175">Coiled coil</keyword>
<evidence type="ECO:0000256" key="2">
    <source>
        <dbReference type="SAM" id="Phobius"/>
    </source>
</evidence>
<keyword evidence="2" id="KW-0812">Transmembrane</keyword>
<dbReference type="SUPFAM" id="SSF53300">
    <property type="entry name" value="vWA-like"/>
    <property type="match status" value="1"/>
</dbReference>
<reference evidence="3 4" key="1">
    <citation type="journal article" date="2014" name="Int. J. Syst. Evol. Microbiol.">
        <title>Complete genome sequence of Corynebacterium casei LMG S-19264T (=DSM 44701T), isolated from a smear-ripened cheese.</title>
        <authorList>
            <consortium name="US DOE Joint Genome Institute (JGI-PGF)"/>
            <person name="Walter F."/>
            <person name="Albersmeier A."/>
            <person name="Kalinowski J."/>
            <person name="Ruckert C."/>
        </authorList>
    </citation>
    <scope>NUCLEOTIDE SEQUENCE [LARGE SCALE GENOMIC DNA]</scope>
    <source>
        <strain evidence="3 4">NBRC 110095</strain>
    </source>
</reference>
<dbReference type="RefSeq" id="WP_232592589.1">
    <property type="nucleotide sequence ID" value="NZ_BSPD01000085.1"/>
</dbReference>
<dbReference type="EMBL" id="BSPD01000085">
    <property type="protein sequence ID" value="GLS27667.1"/>
    <property type="molecule type" value="Genomic_DNA"/>
</dbReference>
<keyword evidence="2" id="KW-1133">Transmembrane helix</keyword>
<evidence type="ECO:0000256" key="1">
    <source>
        <dbReference type="SAM" id="Coils"/>
    </source>
</evidence>
<comment type="caution">
    <text evidence="3">The sequence shown here is derived from an EMBL/GenBank/DDBJ whole genome shotgun (WGS) entry which is preliminary data.</text>
</comment>